<reference evidence="1 2" key="1">
    <citation type="submission" date="2016-01" db="EMBL/GenBank/DDBJ databases">
        <title>High potential of lignocellulose degradation of a new Verrucomicrobia species.</title>
        <authorList>
            <person name="Wang Y."/>
            <person name="Shi Y."/>
            <person name="Qiu Z."/>
            <person name="Liu S."/>
            <person name="Yang H."/>
        </authorList>
    </citation>
    <scope>NUCLEOTIDE SEQUENCE [LARGE SCALE GENOMIC DNA]</scope>
    <source>
        <strain evidence="1 2">TSB47</strain>
    </source>
</reference>
<dbReference type="InterPro" id="IPR029063">
    <property type="entry name" value="SAM-dependent_MTases_sf"/>
</dbReference>
<keyword evidence="2" id="KW-1185">Reference proteome</keyword>
<name>A0A178IIE1_9BACT</name>
<evidence type="ECO:0008006" key="3">
    <source>
        <dbReference type="Google" id="ProtNLM"/>
    </source>
</evidence>
<comment type="caution">
    <text evidence="1">The sequence shown here is derived from an EMBL/GenBank/DDBJ whole genome shotgun (WGS) entry which is preliminary data.</text>
</comment>
<evidence type="ECO:0000313" key="2">
    <source>
        <dbReference type="Proteomes" id="UP000078486"/>
    </source>
</evidence>
<accession>A0A178IIE1</accession>
<protein>
    <recommendedName>
        <fullName evidence="3">Methyltransferase domain-containing protein</fullName>
    </recommendedName>
</protein>
<dbReference type="RefSeq" id="WP_068770577.1">
    <property type="nucleotide sequence ID" value="NZ_CP109796.1"/>
</dbReference>
<dbReference type="OrthoDB" id="9816564at2"/>
<dbReference type="EMBL" id="LRRQ01000089">
    <property type="protein sequence ID" value="OAM89518.1"/>
    <property type="molecule type" value="Genomic_DNA"/>
</dbReference>
<organism evidence="1 2">
    <name type="scientific">Termitidicoccus mucosus</name>
    <dbReference type="NCBI Taxonomy" id="1184151"/>
    <lineage>
        <taxon>Bacteria</taxon>
        <taxon>Pseudomonadati</taxon>
        <taxon>Verrucomicrobiota</taxon>
        <taxon>Opitutia</taxon>
        <taxon>Opitutales</taxon>
        <taxon>Opitutaceae</taxon>
        <taxon>Termitidicoccus</taxon>
    </lineage>
</organism>
<evidence type="ECO:0000313" key="1">
    <source>
        <dbReference type="EMBL" id="OAM89518.1"/>
    </source>
</evidence>
<dbReference type="Gene3D" id="3.40.50.150">
    <property type="entry name" value="Vaccinia Virus protein VP39"/>
    <property type="match status" value="1"/>
</dbReference>
<dbReference type="STRING" id="1184151.AW736_12610"/>
<gene>
    <name evidence="1" type="ORF">AW736_12610</name>
</gene>
<dbReference type="SUPFAM" id="SSF53335">
    <property type="entry name" value="S-adenosyl-L-methionine-dependent methyltransferases"/>
    <property type="match status" value="1"/>
</dbReference>
<sequence>MSAWSTFIHNEKRVIHKWKHYFPIYDVHFARYINRPCLLIEIGCGQGGSLQLWKSVLGPHAQIVGLDINPECRKFEEDQIAVRIGDQADNAFLSSIFDEFGIPDIVLDDGSHMMHDIHASFHFLYPRISPVGVYMVEDLHTAYWDEYGGGLRREGSFIETIKGLVDELNADHARGALAPTDFTRSTMSMHLYDSVCVFEKGRTLAKSAPQIGGQ</sequence>
<dbReference type="CDD" id="cd02440">
    <property type="entry name" value="AdoMet_MTases"/>
    <property type="match status" value="1"/>
</dbReference>
<proteinExistence type="predicted"/>
<dbReference type="AlphaFoldDB" id="A0A178IIE1"/>
<dbReference type="Proteomes" id="UP000078486">
    <property type="component" value="Unassembled WGS sequence"/>
</dbReference>